<dbReference type="EMBL" id="CM043020">
    <property type="protein sequence ID" value="KAI4459498.1"/>
    <property type="molecule type" value="Genomic_DNA"/>
</dbReference>
<proteinExistence type="predicted"/>
<comment type="caution">
    <text evidence="1">The sequence shown here is derived from an EMBL/GenBank/DDBJ whole genome shotgun (WGS) entry which is preliminary data.</text>
</comment>
<accession>A0ACB9SY78</accession>
<reference evidence="1" key="1">
    <citation type="submission" date="2022-04" db="EMBL/GenBank/DDBJ databases">
        <title>Chromosome-scale genome assembly of Holotrichia oblita Faldermann.</title>
        <authorList>
            <person name="Rongchong L."/>
        </authorList>
    </citation>
    <scope>NUCLEOTIDE SEQUENCE</scope>
    <source>
        <strain evidence="1">81SQS9</strain>
    </source>
</reference>
<protein>
    <submittedName>
        <fullName evidence="1">Endonuclease/exonuclease/phosphatase superfamily</fullName>
    </submittedName>
</protein>
<evidence type="ECO:0000313" key="2">
    <source>
        <dbReference type="Proteomes" id="UP001056778"/>
    </source>
</evidence>
<name>A0ACB9SY78_HOLOL</name>
<keyword evidence="1" id="KW-0540">Nuclease</keyword>
<dbReference type="Proteomes" id="UP001056778">
    <property type="component" value="Chromosome 6"/>
</dbReference>
<organism evidence="1 2">
    <name type="scientific">Holotrichia oblita</name>
    <name type="common">Chafer beetle</name>
    <dbReference type="NCBI Taxonomy" id="644536"/>
    <lineage>
        <taxon>Eukaryota</taxon>
        <taxon>Metazoa</taxon>
        <taxon>Ecdysozoa</taxon>
        <taxon>Arthropoda</taxon>
        <taxon>Hexapoda</taxon>
        <taxon>Insecta</taxon>
        <taxon>Pterygota</taxon>
        <taxon>Neoptera</taxon>
        <taxon>Endopterygota</taxon>
        <taxon>Coleoptera</taxon>
        <taxon>Polyphaga</taxon>
        <taxon>Scarabaeiformia</taxon>
        <taxon>Scarabaeidae</taxon>
        <taxon>Melolonthinae</taxon>
        <taxon>Holotrichia</taxon>
    </lineage>
</organism>
<keyword evidence="1" id="KW-0255">Endonuclease</keyword>
<sequence length="353" mass="41367">MNKKREKKSRDQSRRIKRKRIQKQIIKLGSWNVRTLLAPGKLHEVANEMKRYKIDITCLQEIRWSGQGKIEKKEYEMWYSGEDRKGYRGIAFLLQGKIKNKVMDFKAVNGRIAYIRIKSKPNNLSIINVYAPTEQADEREKQGDFNAQIGKEECFKDVTGPYSIHEETNNNGERLCNFAATTGVVVMSTKFKHKRIHKITWMQPGRTDGNQIDHVLVQAKNMKAINDVRSYRGANIDSDHNLVITKCKMKVMREDRKNFKHKWNIERLQDDTTRTNYSTELERTLQDEPGTLDVEEEWRTLKERIITTAEGTIGYGERKKNKQWFDRECQDAIENKKHSKVKMVGDKNGTPTR</sequence>
<keyword evidence="1" id="KW-0378">Hydrolase</keyword>
<keyword evidence="2" id="KW-1185">Reference proteome</keyword>
<evidence type="ECO:0000313" key="1">
    <source>
        <dbReference type="EMBL" id="KAI4459498.1"/>
    </source>
</evidence>
<gene>
    <name evidence="1" type="ORF">MML48_6g00007660</name>
</gene>